<dbReference type="AlphaFoldDB" id="A0A1B3ZI19"/>
<dbReference type="EMBL" id="CP014169">
    <property type="protein sequence ID" value="AOH87072.1"/>
    <property type="molecule type" value="Genomic_DNA"/>
</dbReference>
<accession>A0A1B3ZI19</accession>
<keyword evidence="1" id="KW-0614">Plasmid</keyword>
<evidence type="ECO:0000313" key="1">
    <source>
        <dbReference type="EMBL" id="AOH87072.1"/>
    </source>
</evidence>
<reference evidence="1 2" key="1">
    <citation type="submission" date="2016-01" db="EMBL/GenBank/DDBJ databases">
        <title>Complete genome and mega plasmid sequence of Sphingomonas panacis DCY99 elicits systemic resistance in rice to Xanthomonas oryzae.</title>
        <authorList>
            <person name="Kim Y.J."/>
            <person name="Yang D.C."/>
            <person name="Sing P."/>
        </authorList>
    </citation>
    <scope>NUCLEOTIDE SEQUENCE [LARGE SCALE GENOMIC DNA]</scope>
    <source>
        <strain evidence="1 2">DCY99</strain>
        <plasmid evidence="2">Plasmid</plasmid>
    </source>
</reference>
<proteinExistence type="predicted"/>
<sequence>MLEPHEVHDASAQSIAAPKMRLVAGRHEESVPIRWNRQGQHRAPEECGQIDARCAALPQ</sequence>
<dbReference type="KEGG" id="span:AWL63_23085"/>
<keyword evidence="2" id="KW-1185">Reference proteome</keyword>
<evidence type="ECO:0000313" key="2">
    <source>
        <dbReference type="Proteomes" id="UP000094256"/>
    </source>
</evidence>
<organism evidence="1 2">
    <name type="scientific">Sphingomonas panacis</name>
    <dbReference type="NCBI Taxonomy" id="1560345"/>
    <lineage>
        <taxon>Bacteria</taxon>
        <taxon>Pseudomonadati</taxon>
        <taxon>Pseudomonadota</taxon>
        <taxon>Alphaproteobacteria</taxon>
        <taxon>Sphingomonadales</taxon>
        <taxon>Sphingomonadaceae</taxon>
        <taxon>Sphingomonas</taxon>
    </lineage>
</organism>
<protein>
    <submittedName>
        <fullName evidence="1">Uncharacterized protein</fullName>
    </submittedName>
</protein>
<geneLocation type="plasmid" evidence="2"/>
<name>A0A1B3ZI19_9SPHN</name>
<gene>
    <name evidence="1" type="ORF">AWL63_23085</name>
</gene>
<dbReference type="Proteomes" id="UP000094256">
    <property type="component" value="Plasmid unnamed"/>
</dbReference>